<accession>S4PIM0</accession>
<dbReference type="AlphaFoldDB" id="S4PIM0"/>
<name>S4PIM0_9NEOP</name>
<dbReference type="EMBL" id="GAIX01005345">
    <property type="protein sequence ID" value="JAA87215.1"/>
    <property type="molecule type" value="Transcribed_RNA"/>
</dbReference>
<sequence>MYLTSIHMYLGYLNHDFISKYVVLKYSFGDQLALKPEKNDQLLLSENLLVLFNHLALKIIDKISFCSWFAKPHSSYFISITLSLYFGLQGVFVPYTEREPLLT</sequence>
<reference evidence="1" key="2">
    <citation type="submission" date="2013-05" db="EMBL/GenBank/DDBJ databases">
        <authorList>
            <person name="Carter J.-M."/>
            <person name="Baker S.C."/>
            <person name="Pink R."/>
            <person name="Carter D.R.F."/>
            <person name="Collins A."/>
            <person name="Tomlin J."/>
            <person name="Gibbs M."/>
            <person name="Breuker C.J."/>
        </authorList>
    </citation>
    <scope>NUCLEOTIDE SEQUENCE</scope>
    <source>
        <tissue evidence="1">Ovary</tissue>
    </source>
</reference>
<reference evidence="1" key="1">
    <citation type="journal article" date="2013" name="BMC Genomics">
        <title>Unscrambling butterfly oogenesis.</title>
        <authorList>
            <person name="Carter J.M."/>
            <person name="Baker S.C."/>
            <person name="Pink R."/>
            <person name="Carter D.R."/>
            <person name="Collins A."/>
            <person name="Tomlin J."/>
            <person name="Gibbs M."/>
            <person name="Breuker C.J."/>
        </authorList>
    </citation>
    <scope>NUCLEOTIDE SEQUENCE</scope>
    <source>
        <tissue evidence="1">Ovary</tissue>
    </source>
</reference>
<proteinExistence type="predicted"/>
<evidence type="ECO:0000313" key="1">
    <source>
        <dbReference type="EMBL" id="JAA87215.1"/>
    </source>
</evidence>
<protein>
    <submittedName>
        <fullName evidence="1">Uncharacterized protein</fullName>
    </submittedName>
</protein>
<organism evidence="1">
    <name type="scientific">Pararge aegeria</name>
    <name type="common">speckled wood butterfly</name>
    <dbReference type="NCBI Taxonomy" id="116150"/>
    <lineage>
        <taxon>Eukaryota</taxon>
        <taxon>Metazoa</taxon>
        <taxon>Ecdysozoa</taxon>
        <taxon>Arthropoda</taxon>
        <taxon>Hexapoda</taxon>
        <taxon>Insecta</taxon>
        <taxon>Pterygota</taxon>
        <taxon>Neoptera</taxon>
        <taxon>Endopterygota</taxon>
        <taxon>Lepidoptera</taxon>
        <taxon>Glossata</taxon>
        <taxon>Ditrysia</taxon>
        <taxon>Papilionoidea</taxon>
        <taxon>Nymphalidae</taxon>
        <taxon>Satyrinae</taxon>
        <taxon>Satyrini</taxon>
        <taxon>Parargina</taxon>
        <taxon>Pararge</taxon>
    </lineage>
</organism>